<dbReference type="Gene3D" id="2.40.50.100">
    <property type="match status" value="1"/>
</dbReference>
<dbReference type="AlphaFoldDB" id="A0A9E6R7X3"/>
<dbReference type="InterPro" id="IPR058627">
    <property type="entry name" value="MdtA-like_C"/>
</dbReference>
<name>A0A9E6R7X3_9HYPH</name>
<dbReference type="InterPro" id="IPR058626">
    <property type="entry name" value="MdtA-like_b-barrel"/>
</dbReference>
<dbReference type="GO" id="GO:0005886">
    <property type="term" value="C:plasma membrane"/>
    <property type="evidence" value="ECO:0007669"/>
    <property type="project" value="TreeGrafter"/>
</dbReference>
<keyword evidence="4" id="KW-0732">Signal</keyword>
<gene>
    <name evidence="9" type="ORF">K6K41_18780</name>
</gene>
<evidence type="ECO:0000256" key="2">
    <source>
        <dbReference type="ARBA" id="ARBA00009477"/>
    </source>
</evidence>
<feature type="chain" id="PRO_5038804205" evidence="4">
    <location>
        <begin position="21"/>
        <end position="395"/>
    </location>
</feature>
<dbReference type="Pfam" id="PF25944">
    <property type="entry name" value="Beta-barrel_RND"/>
    <property type="match status" value="1"/>
</dbReference>
<evidence type="ECO:0000256" key="3">
    <source>
        <dbReference type="SAM" id="MobiDB-lite"/>
    </source>
</evidence>
<evidence type="ECO:0000313" key="10">
    <source>
        <dbReference type="Proteomes" id="UP000825701"/>
    </source>
</evidence>
<dbReference type="Pfam" id="PF25967">
    <property type="entry name" value="RND-MFP_C"/>
    <property type="match status" value="1"/>
</dbReference>
<evidence type="ECO:0000313" key="9">
    <source>
        <dbReference type="EMBL" id="QZN98934.1"/>
    </source>
</evidence>
<evidence type="ECO:0000256" key="1">
    <source>
        <dbReference type="ARBA" id="ARBA00004196"/>
    </source>
</evidence>
<dbReference type="SUPFAM" id="SSF111369">
    <property type="entry name" value="HlyD-like secretion proteins"/>
    <property type="match status" value="1"/>
</dbReference>
<comment type="subcellular location">
    <subcellularLocation>
        <location evidence="1">Cell envelope</location>
    </subcellularLocation>
</comment>
<accession>A0A9E6R7X3</accession>
<dbReference type="InterPro" id="IPR058625">
    <property type="entry name" value="MdtA-like_BSH"/>
</dbReference>
<dbReference type="Gene3D" id="2.40.30.170">
    <property type="match status" value="1"/>
</dbReference>
<evidence type="ECO:0000259" key="8">
    <source>
        <dbReference type="Pfam" id="PF25967"/>
    </source>
</evidence>
<dbReference type="InterPro" id="IPR058624">
    <property type="entry name" value="MdtA-like_HH"/>
</dbReference>
<dbReference type="GO" id="GO:0015562">
    <property type="term" value="F:efflux transmembrane transporter activity"/>
    <property type="evidence" value="ECO:0007669"/>
    <property type="project" value="InterPro"/>
</dbReference>
<dbReference type="GO" id="GO:0030313">
    <property type="term" value="C:cell envelope"/>
    <property type="evidence" value="ECO:0007669"/>
    <property type="project" value="UniProtKB-SubCell"/>
</dbReference>
<dbReference type="PANTHER" id="PTHR30158:SF24">
    <property type="entry name" value="HLYD FAMILY SECRETION PROTEIN"/>
    <property type="match status" value="1"/>
</dbReference>
<dbReference type="Pfam" id="PF25917">
    <property type="entry name" value="BSH_RND"/>
    <property type="match status" value="1"/>
</dbReference>
<feature type="domain" description="Multidrug resistance protein MdtA-like beta-barrel" evidence="7">
    <location>
        <begin position="206"/>
        <end position="296"/>
    </location>
</feature>
<proteinExistence type="inferred from homology"/>
<feature type="domain" description="Multidrug resistance protein MdtA-like C-terminal permuted SH3" evidence="8">
    <location>
        <begin position="300"/>
        <end position="355"/>
    </location>
</feature>
<feature type="signal peptide" evidence="4">
    <location>
        <begin position="1"/>
        <end position="20"/>
    </location>
</feature>
<dbReference type="Gene3D" id="2.40.420.20">
    <property type="match status" value="1"/>
</dbReference>
<evidence type="ECO:0000256" key="4">
    <source>
        <dbReference type="SAM" id="SignalP"/>
    </source>
</evidence>
<feature type="region of interest" description="Disordered" evidence="3">
    <location>
        <begin position="360"/>
        <end position="395"/>
    </location>
</feature>
<keyword evidence="10" id="KW-1185">Reference proteome</keyword>
<organism evidence="9 10">
    <name type="scientific">Chenggangzhangella methanolivorans</name>
    <dbReference type="NCBI Taxonomy" id="1437009"/>
    <lineage>
        <taxon>Bacteria</taxon>
        <taxon>Pseudomonadati</taxon>
        <taxon>Pseudomonadota</taxon>
        <taxon>Alphaproteobacteria</taxon>
        <taxon>Hyphomicrobiales</taxon>
        <taxon>Methylopilaceae</taxon>
        <taxon>Chenggangzhangella</taxon>
    </lineage>
</organism>
<dbReference type="Proteomes" id="UP000825701">
    <property type="component" value="Chromosome"/>
</dbReference>
<feature type="domain" description="Multidrug resistance protein MdtA-like barrel-sandwich hybrid" evidence="6">
    <location>
        <begin position="59"/>
        <end position="201"/>
    </location>
</feature>
<evidence type="ECO:0000259" key="6">
    <source>
        <dbReference type="Pfam" id="PF25917"/>
    </source>
</evidence>
<dbReference type="PANTHER" id="PTHR30158">
    <property type="entry name" value="ACRA/E-RELATED COMPONENT OF DRUG EFFLUX TRANSPORTER"/>
    <property type="match status" value="1"/>
</dbReference>
<dbReference type="RefSeq" id="WP_261401925.1">
    <property type="nucleotide sequence ID" value="NZ_CP081869.1"/>
</dbReference>
<protein>
    <submittedName>
        <fullName evidence="9">Efflux RND transporter periplasmic adaptor subunit</fullName>
    </submittedName>
</protein>
<sequence length="395" mass="42340">MRTRAFTPLACAFAAATLLAACKDESKAPPAPKVAVVAQPKPVTATRYLYETGVAKAVNRVDLIARVSGFLKSIDYKDGAEVKAGQRLFLIEPELYEAQVQQAEASLAQSGATFDNAQRALDRQRQLLKTSATPEVNVDNAQNSLESARGQRAAADASLVQARLNLSYATVVAPFDGAVSEHKADVGALVGSGGVTTLATIVQLDPIHVTFSISDADLLRIRRQARERGLTRKDIASVPIEIGVKGDDGYPIKGRLDYAAPETSADTGTLSVRAVFENADRALLPDLFVRVRIPVETVKDALLVPPSAIGTDQQGRYVLVVTEKGVVERRSVSLIERDGELQQVRGALMTTDWVIQNVASGPRPGDAVDRREAATQAREQFRQAAGSTSPSVQTR</sequence>
<dbReference type="Pfam" id="PF25876">
    <property type="entry name" value="HH_MFP_RND"/>
    <property type="match status" value="1"/>
</dbReference>
<dbReference type="InterPro" id="IPR006143">
    <property type="entry name" value="RND_pump_MFP"/>
</dbReference>
<dbReference type="GO" id="GO:0046677">
    <property type="term" value="P:response to antibiotic"/>
    <property type="evidence" value="ECO:0007669"/>
    <property type="project" value="TreeGrafter"/>
</dbReference>
<comment type="similarity">
    <text evidence="2">Belongs to the membrane fusion protein (MFP) (TC 8.A.1) family.</text>
</comment>
<feature type="compositionally biased region" description="Polar residues" evidence="3">
    <location>
        <begin position="385"/>
        <end position="395"/>
    </location>
</feature>
<dbReference type="EMBL" id="CP081869">
    <property type="protein sequence ID" value="QZN98934.1"/>
    <property type="molecule type" value="Genomic_DNA"/>
</dbReference>
<dbReference type="PROSITE" id="PS51257">
    <property type="entry name" value="PROKAR_LIPOPROTEIN"/>
    <property type="match status" value="1"/>
</dbReference>
<reference evidence="9" key="1">
    <citation type="submission" date="2021-08" db="EMBL/GenBank/DDBJ databases">
        <authorList>
            <person name="Zhang H."/>
            <person name="Xu M."/>
            <person name="Yu Z."/>
            <person name="Yang L."/>
            <person name="Cai Y."/>
        </authorList>
    </citation>
    <scope>NUCLEOTIDE SEQUENCE</scope>
    <source>
        <strain evidence="9">CHL1</strain>
    </source>
</reference>
<dbReference type="NCBIfam" id="TIGR01730">
    <property type="entry name" value="RND_mfp"/>
    <property type="match status" value="1"/>
</dbReference>
<feature type="domain" description="Multidrug resistance protein MdtA-like alpha-helical hairpin" evidence="5">
    <location>
        <begin position="100"/>
        <end position="169"/>
    </location>
</feature>
<evidence type="ECO:0000259" key="5">
    <source>
        <dbReference type="Pfam" id="PF25876"/>
    </source>
</evidence>
<evidence type="ECO:0000259" key="7">
    <source>
        <dbReference type="Pfam" id="PF25944"/>
    </source>
</evidence>
<dbReference type="Gene3D" id="1.10.287.470">
    <property type="entry name" value="Helix hairpin bin"/>
    <property type="match status" value="1"/>
</dbReference>
<dbReference type="KEGG" id="cmet:K6K41_18780"/>